<dbReference type="AlphaFoldDB" id="T1IRM8"/>
<keyword evidence="4" id="KW-0812">Transmembrane</keyword>
<keyword evidence="6" id="KW-1133">Transmembrane helix</keyword>
<keyword evidence="2" id="KW-0813">Transport</keyword>
<dbReference type="Gene3D" id="3.80.10.10">
    <property type="entry name" value="Ribonuclease Inhibitor"/>
    <property type="match status" value="2"/>
</dbReference>
<dbReference type="InterPro" id="IPR032675">
    <property type="entry name" value="LRR_dom_sf"/>
</dbReference>
<keyword evidence="5 11" id="KW-0732">Signal</keyword>
<evidence type="ECO:0008006" key="14">
    <source>
        <dbReference type="Google" id="ProtNLM"/>
    </source>
</evidence>
<feature type="signal peptide" evidence="11">
    <location>
        <begin position="1"/>
        <end position="15"/>
    </location>
</feature>
<evidence type="ECO:0000256" key="9">
    <source>
        <dbReference type="ARBA" id="ARBA00023157"/>
    </source>
</evidence>
<evidence type="ECO:0000256" key="7">
    <source>
        <dbReference type="ARBA" id="ARBA00023065"/>
    </source>
</evidence>
<comment type="subcellular location">
    <subcellularLocation>
        <location evidence="1">Cell membrane</location>
        <topology evidence="1">Single-pass membrane protein</topology>
    </subcellularLocation>
</comment>
<evidence type="ECO:0000313" key="13">
    <source>
        <dbReference type="Proteomes" id="UP000014500"/>
    </source>
</evidence>
<evidence type="ECO:0000256" key="3">
    <source>
        <dbReference type="ARBA" id="ARBA00022475"/>
    </source>
</evidence>
<dbReference type="InterPro" id="IPR051432">
    <property type="entry name" value="KCNMA1_auxiliary"/>
</dbReference>
<keyword evidence="8" id="KW-0472">Membrane</keyword>
<accession>T1IRM8</accession>
<dbReference type="Proteomes" id="UP000014500">
    <property type="component" value="Unassembled WGS sequence"/>
</dbReference>
<dbReference type="PROSITE" id="PS51450">
    <property type="entry name" value="LRR"/>
    <property type="match status" value="1"/>
</dbReference>
<dbReference type="SUPFAM" id="SSF52058">
    <property type="entry name" value="L domain-like"/>
    <property type="match status" value="1"/>
</dbReference>
<dbReference type="PhylomeDB" id="T1IRM8"/>
<dbReference type="Pfam" id="PF13855">
    <property type="entry name" value="LRR_8"/>
    <property type="match status" value="1"/>
</dbReference>
<dbReference type="EMBL" id="AFFK01018673">
    <property type="status" value="NOT_ANNOTATED_CDS"/>
    <property type="molecule type" value="Genomic_DNA"/>
</dbReference>
<proteinExistence type="predicted"/>
<dbReference type="GO" id="GO:0034220">
    <property type="term" value="P:monoatomic ion transmembrane transport"/>
    <property type="evidence" value="ECO:0007669"/>
    <property type="project" value="UniProtKB-KW"/>
</dbReference>
<evidence type="ECO:0000313" key="12">
    <source>
        <dbReference type="EnsemblMetazoa" id="SMAR003727-PA"/>
    </source>
</evidence>
<dbReference type="STRING" id="126957.T1IRM8"/>
<evidence type="ECO:0000256" key="1">
    <source>
        <dbReference type="ARBA" id="ARBA00004162"/>
    </source>
</evidence>
<keyword evidence="7" id="KW-0406">Ion transport</keyword>
<evidence type="ECO:0000256" key="8">
    <source>
        <dbReference type="ARBA" id="ARBA00023136"/>
    </source>
</evidence>
<dbReference type="OMA" id="RNPWHCT"/>
<dbReference type="PANTHER" id="PTHR46473:SF10">
    <property type="entry name" value="LD45603P-RELATED"/>
    <property type="match status" value="1"/>
</dbReference>
<protein>
    <recommendedName>
        <fullName evidence="14">LRRNT domain-containing protein</fullName>
    </recommendedName>
</protein>
<dbReference type="PANTHER" id="PTHR46473">
    <property type="entry name" value="GH08155P"/>
    <property type="match status" value="1"/>
</dbReference>
<evidence type="ECO:0000256" key="5">
    <source>
        <dbReference type="ARBA" id="ARBA00022729"/>
    </source>
</evidence>
<evidence type="ECO:0000256" key="6">
    <source>
        <dbReference type="ARBA" id="ARBA00022989"/>
    </source>
</evidence>
<sequence length="438" mass="50498">MEHFLIFIFLPYVLSQCPSMDVVTPACECLPVALTVSHYLSVQCNKTGELKREDILCCNTNSSNQDSIEAQDIFKLITVGSQLTKFDFKLLENMTNLQILNLSRSGIRQVDWDNCQLGNLRELDLSHNEIENTTKDFFICNGNIKKIGLHGNMWMCELFLWFIDWVRDAEDNGIEILHKEDIFCYVKKKQDTEPAEMGLDYVVNTCPRNCSCRTISNDRVILQVNCSGRMWWDFPEQVPSQTRILYLENNKIQSFYRFRNGTNYRNVSAVHLDNNQIASLAELEGIKPTYRFATLSLSGNRLTHVSSYIMDQLKCAFKLGGNPWNCNCKYGTTLRTFIIDQMKRIDDINNITCASTDEHYPNKIVSELSQIDLCDPEEDVFNILDLVNGILTTLIIVVLAKVIYDWWHFKHTGQLPLGPIAIIQLWKNKRLRLNSMDA</sequence>
<feature type="chain" id="PRO_5012565253" description="LRRNT domain-containing protein" evidence="11">
    <location>
        <begin position="16"/>
        <end position="438"/>
    </location>
</feature>
<dbReference type="InterPro" id="IPR001611">
    <property type="entry name" value="Leu-rich_rpt"/>
</dbReference>
<dbReference type="EnsemblMetazoa" id="SMAR003727-RA">
    <property type="protein sequence ID" value="SMAR003727-PA"/>
    <property type="gene ID" value="SMAR003727"/>
</dbReference>
<reference evidence="13" key="1">
    <citation type="submission" date="2011-05" db="EMBL/GenBank/DDBJ databases">
        <authorList>
            <person name="Richards S.R."/>
            <person name="Qu J."/>
            <person name="Jiang H."/>
            <person name="Jhangiani S.N."/>
            <person name="Agravi P."/>
            <person name="Goodspeed R."/>
            <person name="Gross S."/>
            <person name="Mandapat C."/>
            <person name="Jackson L."/>
            <person name="Mathew T."/>
            <person name="Pu L."/>
            <person name="Thornton R."/>
            <person name="Saada N."/>
            <person name="Wilczek-Boney K.B."/>
            <person name="Lee S."/>
            <person name="Kovar C."/>
            <person name="Wu Y."/>
            <person name="Scherer S.E."/>
            <person name="Worley K.C."/>
            <person name="Muzny D.M."/>
            <person name="Gibbs R."/>
        </authorList>
    </citation>
    <scope>NUCLEOTIDE SEQUENCE</scope>
    <source>
        <strain evidence="13">Brora</strain>
    </source>
</reference>
<dbReference type="HOGENOM" id="CLU_626019_0_0_1"/>
<evidence type="ECO:0000256" key="11">
    <source>
        <dbReference type="SAM" id="SignalP"/>
    </source>
</evidence>
<dbReference type="GO" id="GO:0005886">
    <property type="term" value="C:plasma membrane"/>
    <property type="evidence" value="ECO:0007669"/>
    <property type="project" value="UniProtKB-SubCell"/>
</dbReference>
<keyword evidence="9" id="KW-1015">Disulfide bond</keyword>
<keyword evidence="3" id="KW-1003">Cell membrane</keyword>
<evidence type="ECO:0000256" key="2">
    <source>
        <dbReference type="ARBA" id="ARBA00022448"/>
    </source>
</evidence>
<organism evidence="12 13">
    <name type="scientific">Strigamia maritima</name>
    <name type="common">European centipede</name>
    <name type="synonym">Geophilus maritimus</name>
    <dbReference type="NCBI Taxonomy" id="126957"/>
    <lineage>
        <taxon>Eukaryota</taxon>
        <taxon>Metazoa</taxon>
        <taxon>Ecdysozoa</taxon>
        <taxon>Arthropoda</taxon>
        <taxon>Myriapoda</taxon>
        <taxon>Chilopoda</taxon>
        <taxon>Pleurostigmophora</taxon>
        <taxon>Geophilomorpha</taxon>
        <taxon>Linotaeniidae</taxon>
        <taxon>Strigamia</taxon>
    </lineage>
</organism>
<keyword evidence="13" id="KW-1185">Reference proteome</keyword>
<evidence type="ECO:0000256" key="10">
    <source>
        <dbReference type="ARBA" id="ARBA00023303"/>
    </source>
</evidence>
<evidence type="ECO:0000256" key="4">
    <source>
        <dbReference type="ARBA" id="ARBA00022692"/>
    </source>
</evidence>
<dbReference type="eggNOG" id="KOG0619">
    <property type="taxonomic scope" value="Eukaryota"/>
</dbReference>
<name>T1IRM8_STRMM</name>
<keyword evidence="10" id="KW-0407">Ion channel</keyword>
<reference evidence="12" key="2">
    <citation type="submission" date="2015-02" db="UniProtKB">
        <authorList>
            <consortium name="EnsemblMetazoa"/>
        </authorList>
    </citation>
    <scope>IDENTIFICATION</scope>
</reference>